<evidence type="ECO:0000259" key="10">
    <source>
        <dbReference type="PROSITE" id="PS50213"/>
    </source>
</evidence>
<keyword evidence="4" id="KW-0336">GPI-anchor</keyword>
<keyword evidence="12" id="KW-1185">Reference proteome</keyword>
<comment type="subcellular location">
    <subcellularLocation>
        <location evidence="1">Cell membrane</location>
        <topology evidence="1">Lipid-anchor</topology>
        <topology evidence="1">GPI-anchor</topology>
    </subcellularLocation>
</comment>
<protein>
    <recommendedName>
        <fullName evidence="10">FAS1 domain-containing protein</fullName>
    </recommendedName>
</protein>
<keyword evidence="3" id="KW-1003">Cell membrane</keyword>
<keyword evidence="5 9" id="KW-0732">Signal</keyword>
<feature type="signal peptide" evidence="9">
    <location>
        <begin position="1"/>
        <end position="26"/>
    </location>
</feature>
<dbReference type="GO" id="GO:0098552">
    <property type="term" value="C:side of membrane"/>
    <property type="evidence" value="ECO:0007669"/>
    <property type="project" value="UniProtKB-KW"/>
</dbReference>
<evidence type="ECO:0000256" key="8">
    <source>
        <dbReference type="SAM" id="MobiDB-lite"/>
    </source>
</evidence>
<evidence type="ECO:0000256" key="9">
    <source>
        <dbReference type="SAM" id="SignalP"/>
    </source>
</evidence>
<evidence type="ECO:0000313" key="12">
    <source>
        <dbReference type="Proteomes" id="UP001417504"/>
    </source>
</evidence>
<dbReference type="InterPro" id="IPR036378">
    <property type="entry name" value="FAS1_dom_sf"/>
</dbReference>
<keyword evidence="4" id="KW-0449">Lipoprotein</keyword>
<comment type="caution">
    <text evidence="11">The sequence shown here is derived from an EMBL/GenBank/DDBJ whole genome shotgun (WGS) entry which is preliminary data.</text>
</comment>
<dbReference type="InterPro" id="IPR045003">
    <property type="entry name" value="FLA_A"/>
</dbReference>
<evidence type="ECO:0000256" key="1">
    <source>
        <dbReference type="ARBA" id="ARBA00004609"/>
    </source>
</evidence>
<evidence type="ECO:0000256" key="6">
    <source>
        <dbReference type="ARBA" id="ARBA00023136"/>
    </source>
</evidence>
<dbReference type="PANTHER" id="PTHR32077:SF3">
    <property type="entry name" value="FASCICLIN-LIKE ARABINOGALACTAN PROTEIN 7"/>
    <property type="match status" value="1"/>
</dbReference>
<evidence type="ECO:0000256" key="5">
    <source>
        <dbReference type="ARBA" id="ARBA00022729"/>
    </source>
</evidence>
<feature type="compositionally biased region" description="Pro residues" evidence="8">
    <location>
        <begin position="194"/>
        <end position="210"/>
    </location>
</feature>
<dbReference type="Pfam" id="PF02469">
    <property type="entry name" value="Fasciclin"/>
    <property type="match status" value="1"/>
</dbReference>
<feature type="chain" id="PRO_5042941260" description="FAS1 domain-containing protein" evidence="9">
    <location>
        <begin position="27"/>
        <end position="277"/>
    </location>
</feature>
<reference evidence="11 12" key="1">
    <citation type="submission" date="2024-01" db="EMBL/GenBank/DDBJ databases">
        <title>Genome assemblies of Stephania.</title>
        <authorList>
            <person name="Yang L."/>
        </authorList>
    </citation>
    <scope>NUCLEOTIDE SEQUENCE [LARGE SCALE GENOMIC DNA]</scope>
    <source>
        <strain evidence="11">QJT</strain>
        <tissue evidence="11">Leaf</tissue>
    </source>
</reference>
<evidence type="ECO:0000256" key="4">
    <source>
        <dbReference type="ARBA" id="ARBA00022622"/>
    </source>
</evidence>
<gene>
    <name evidence="11" type="ORF">Sjap_025114</name>
</gene>
<sequence length="277" mass="28943">MGTTKMLLFASTLVVLLLSTTIPTSAAKHSTPAPTPAPSPPPNYVNLTDLLTVAGPFQKFLNLLEQTQVLDTFQNQANNTQQGITIFVPKDQAFNSLKNPSLSNITLPQLKSLILYHALPHYYSLADFKNLSQSNPVGTFAGGKFMLNFTDVFGSVHVSSGWTNTKITSSVRSTDPVAVYQVDQVLIPEAIFGNPPPPSPPPPAPAPAPASPSSLSSPPEADKGVGSGPTADAPSGSSGKGGSSALNSSPSSAPNKINWGVLNCFVMVISGVLVMLF</sequence>
<evidence type="ECO:0000256" key="7">
    <source>
        <dbReference type="ARBA" id="ARBA00024686"/>
    </source>
</evidence>
<keyword evidence="6" id="KW-0472">Membrane</keyword>
<comment type="function">
    <text evidence="7">May be a cell surface adhesion protein.</text>
</comment>
<name>A0AAP0HDW6_9MAGN</name>
<keyword evidence="4" id="KW-0325">Glycoprotein</keyword>
<dbReference type="AlphaFoldDB" id="A0AAP0HDW6"/>
<evidence type="ECO:0000256" key="2">
    <source>
        <dbReference type="ARBA" id="ARBA00007843"/>
    </source>
</evidence>
<dbReference type="Proteomes" id="UP001417504">
    <property type="component" value="Unassembled WGS sequence"/>
</dbReference>
<dbReference type="InterPro" id="IPR000782">
    <property type="entry name" value="FAS1_domain"/>
</dbReference>
<dbReference type="SMART" id="SM00554">
    <property type="entry name" value="FAS1"/>
    <property type="match status" value="1"/>
</dbReference>
<feature type="domain" description="FAS1" evidence="10">
    <location>
        <begin position="44"/>
        <end position="186"/>
    </location>
</feature>
<feature type="region of interest" description="Disordered" evidence="8">
    <location>
        <begin position="191"/>
        <end position="251"/>
    </location>
</feature>
<dbReference type="SUPFAM" id="SSF82153">
    <property type="entry name" value="FAS1 domain"/>
    <property type="match status" value="1"/>
</dbReference>
<proteinExistence type="inferred from homology"/>
<dbReference type="GO" id="GO:0005886">
    <property type="term" value="C:plasma membrane"/>
    <property type="evidence" value="ECO:0007669"/>
    <property type="project" value="UniProtKB-SubCell"/>
</dbReference>
<evidence type="ECO:0000313" key="11">
    <source>
        <dbReference type="EMBL" id="KAK9084703.1"/>
    </source>
</evidence>
<evidence type="ECO:0000256" key="3">
    <source>
        <dbReference type="ARBA" id="ARBA00022475"/>
    </source>
</evidence>
<dbReference type="EMBL" id="JBBNAE010000011">
    <property type="protein sequence ID" value="KAK9084703.1"/>
    <property type="molecule type" value="Genomic_DNA"/>
</dbReference>
<comment type="similarity">
    <text evidence="2">Belongs to the fasciclin-like AGP family.</text>
</comment>
<dbReference type="PANTHER" id="PTHR32077">
    <property type="entry name" value="FASCICLIN-LIKE ARABINOGALACTAN PROTEIN"/>
    <property type="match status" value="1"/>
</dbReference>
<organism evidence="11 12">
    <name type="scientific">Stephania japonica</name>
    <dbReference type="NCBI Taxonomy" id="461633"/>
    <lineage>
        <taxon>Eukaryota</taxon>
        <taxon>Viridiplantae</taxon>
        <taxon>Streptophyta</taxon>
        <taxon>Embryophyta</taxon>
        <taxon>Tracheophyta</taxon>
        <taxon>Spermatophyta</taxon>
        <taxon>Magnoliopsida</taxon>
        <taxon>Ranunculales</taxon>
        <taxon>Menispermaceae</taxon>
        <taxon>Menispermoideae</taxon>
        <taxon>Cissampelideae</taxon>
        <taxon>Stephania</taxon>
    </lineage>
</organism>
<dbReference type="PROSITE" id="PS50213">
    <property type="entry name" value="FAS1"/>
    <property type="match status" value="1"/>
</dbReference>
<dbReference type="GO" id="GO:0009834">
    <property type="term" value="P:plant-type secondary cell wall biogenesis"/>
    <property type="evidence" value="ECO:0007669"/>
    <property type="project" value="TreeGrafter"/>
</dbReference>
<accession>A0AAP0HDW6</accession>
<dbReference type="FunFam" id="2.30.180.10:FF:000012">
    <property type="entry name" value="Fasciclin-like arabinogalactan protein 7"/>
    <property type="match status" value="1"/>
</dbReference>
<dbReference type="Gene3D" id="2.30.180.10">
    <property type="entry name" value="FAS1 domain"/>
    <property type="match status" value="1"/>
</dbReference>